<feature type="compositionally biased region" description="Polar residues" evidence="1">
    <location>
        <begin position="44"/>
        <end position="53"/>
    </location>
</feature>
<dbReference type="GeneID" id="20089097"/>
<gene>
    <name evidence="2" type="ORF">H310_12047</name>
</gene>
<protein>
    <recommendedName>
        <fullName evidence="3">Peptidase A2 domain-containing protein</fullName>
    </recommendedName>
</protein>
<reference evidence="2" key="1">
    <citation type="submission" date="2013-12" db="EMBL/GenBank/DDBJ databases">
        <title>The Genome Sequence of Aphanomyces invadans NJM9701.</title>
        <authorList>
            <consortium name="The Broad Institute Genomics Platform"/>
            <person name="Russ C."/>
            <person name="Tyler B."/>
            <person name="van West P."/>
            <person name="Dieguez-Uribeondo J."/>
            <person name="Young S.K."/>
            <person name="Zeng Q."/>
            <person name="Gargeya S."/>
            <person name="Fitzgerald M."/>
            <person name="Abouelleil A."/>
            <person name="Alvarado L."/>
            <person name="Chapman S.B."/>
            <person name="Gainer-Dewar J."/>
            <person name="Goldberg J."/>
            <person name="Griggs A."/>
            <person name="Gujja S."/>
            <person name="Hansen M."/>
            <person name="Howarth C."/>
            <person name="Imamovic A."/>
            <person name="Ireland A."/>
            <person name="Larimer J."/>
            <person name="McCowan C."/>
            <person name="Murphy C."/>
            <person name="Pearson M."/>
            <person name="Poon T.W."/>
            <person name="Priest M."/>
            <person name="Roberts A."/>
            <person name="Saif S."/>
            <person name="Shea T."/>
            <person name="Sykes S."/>
            <person name="Wortman J."/>
            <person name="Nusbaum C."/>
            <person name="Birren B."/>
        </authorList>
    </citation>
    <scope>NUCLEOTIDE SEQUENCE [LARGE SCALE GENOMIC DNA]</scope>
    <source>
        <strain evidence="2">NJM9701</strain>
    </source>
</reference>
<proteinExistence type="predicted"/>
<dbReference type="VEuPathDB" id="FungiDB:H310_12047"/>
<feature type="compositionally biased region" description="Basic and acidic residues" evidence="1">
    <location>
        <begin position="300"/>
        <end position="309"/>
    </location>
</feature>
<feature type="compositionally biased region" description="Low complexity" evidence="1">
    <location>
        <begin position="69"/>
        <end position="85"/>
    </location>
</feature>
<feature type="region of interest" description="Disordered" evidence="1">
    <location>
        <begin position="1"/>
        <end position="97"/>
    </location>
</feature>
<evidence type="ECO:0000256" key="1">
    <source>
        <dbReference type="SAM" id="MobiDB-lite"/>
    </source>
</evidence>
<evidence type="ECO:0008006" key="3">
    <source>
        <dbReference type="Google" id="ProtNLM"/>
    </source>
</evidence>
<feature type="compositionally biased region" description="Polar residues" evidence="1">
    <location>
        <begin position="310"/>
        <end position="324"/>
    </location>
</feature>
<dbReference type="EMBL" id="KI913986">
    <property type="protein sequence ID" value="ETV94419.1"/>
    <property type="molecule type" value="Genomic_DNA"/>
</dbReference>
<name>A0A024TKC0_9STRA</name>
<evidence type="ECO:0000313" key="2">
    <source>
        <dbReference type="EMBL" id="ETV94419.1"/>
    </source>
</evidence>
<accession>A0A024TKC0</accession>
<dbReference type="AlphaFoldDB" id="A0A024TKC0"/>
<organism evidence="2">
    <name type="scientific">Aphanomyces invadans</name>
    <dbReference type="NCBI Taxonomy" id="157072"/>
    <lineage>
        <taxon>Eukaryota</taxon>
        <taxon>Sar</taxon>
        <taxon>Stramenopiles</taxon>
        <taxon>Oomycota</taxon>
        <taxon>Saprolegniomycetes</taxon>
        <taxon>Saprolegniales</taxon>
        <taxon>Verrucalvaceae</taxon>
        <taxon>Aphanomyces</taxon>
    </lineage>
</organism>
<dbReference type="OrthoDB" id="125255at2759"/>
<dbReference type="RefSeq" id="XP_008877181.1">
    <property type="nucleotide sequence ID" value="XM_008878959.1"/>
</dbReference>
<feature type="region of interest" description="Disordered" evidence="1">
    <location>
        <begin position="300"/>
        <end position="329"/>
    </location>
</feature>
<sequence>MEFPVSGERHAVDVELPGSDYNESGGARSRPRPTAQFDKCPSSIPVTARTTSAAAVDESWTPGRPSWNAPPVSEVPPSAAAGAPSDEPEDDDMGQGDVLLCNAPFLPKNPTFKGSTKEERRVFMAAYNQYISQTNALTANGVRPFIMPVSACIDPGTKQRVAEWDLGKDPDDVLESEWVAWFRQGYDVDPRALDTLKKRIKAAVTFDMSVQDADSRIGRMLDGLAAAVRRDRQEWVIREESQAIVKIITDAIKPASLHRAVTEQMSLSRNKPLKKDVYRFVRWLREYAIGHERYVGYEEEAKPGLKPDNTKGNTGYNPTQTPGNRRQHCRRKTDFYPPLAQHQHESPCLKLLAKSREPGAPGGRVKTIRKAAAKPGRSVLMATVNGVLPVEASLLDSGADMSVVSGGLVSALLAAGNSPEITTMGRFELFPYGAESKPIVVTKQVRLGSIEFKTACGPLILRGLRVWLDDAATGVELTLGLPVMQRLGYNEQTLLENAYNQQAVWDLSDQPGTTPGVAMHRALRLGDLSDGLDEDEGMCCATPELGSTSDTDDADQVRIVLMAKVDDAEPPVGVSGCFPFEVWS</sequence>